<comment type="caution">
    <text evidence="2">The sequence shown here is derived from an EMBL/GenBank/DDBJ whole genome shotgun (WGS) entry which is preliminary data.</text>
</comment>
<organism evidence="2 3">
    <name type="scientific">Primorskyibacter sedentarius</name>
    <dbReference type="NCBI Taxonomy" id="745311"/>
    <lineage>
        <taxon>Bacteria</taxon>
        <taxon>Pseudomonadati</taxon>
        <taxon>Pseudomonadota</taxon>
        <taxon>Alphaproteobacteria</taxon>
        <taxon>Rhodobacterales</taxon>
        <taxon>Roseobacteraceae</taxon>
        <taxon>Primorskyibacter</taxon>
    </lineage>
</organism>
<dbReference type="AlphaFoldDB" id="A0A4R3JDN7"/>
<protein>
    <submittedName>
        <fullName evidence="2">Uncharacterized protein</fullName>
    </submittedName>
</protein>
<dbReference type="EMBL" id="SLZU01000006">
    <property type="protein sequence ID" value="TCS63854.1"/>
    <property type="molecule type" value="Genomic_DNA"/>
</dbReference>
<name>A0A4R3JDN7_9RHOB</name>
<keyword evidence="1" id="KW-0812">Transmembrane</keyword>
<evidence type="ECO:0000256" key="1">
    <source>
        <dbReference type="SAM" id="Phobius"/>
    </source>
</evidence>
<keyword evidence="1" id="KW-1133">Transmembrane helix</keyword>
<feature type="transmembrane region" description="Helical" evidence="1">
    <location>
        <begin position="104"/>
        <end position="127"/>
    </location>
</feature>
<evidence type="ECO:0000313" key="3">
    <source>
        <dbReference type="Proteomes" id="UP000295696"/>
    </source>
</evidence>
<keyword evidence="3" id="KW-1185">Reference proteome</keyword>
<keyword evidence="1" id="KW-0472">Membrane</keyword>
<dbReference type="Proteomes" id="UP000295696">
    <property type="component" value="Unassembled WGS sequence"/>
</dbReference>
<feature type="transmembrane region" description="Helical" evidence="1">
    <location>
        <begin position="46"/>
        <end position="67"/>
    </location>
</feature>
<proteinExistence type="predicted"/>
<evidence type="ECO:0000313" key="2">
    <source>
        <dbReference type="EMBL" id="TCS63854.1"/>
    </source>
</evidence>
<gene>
    <name evidence="2" type="ORF">EDD52_106122</name>
</gene>
<feature type="transmembrane region" description="Helical" evidence="1">
    <location>
        <begin position="79"/>
        <end position="98"/>
    </location>
</feature>
<dbReference type="RefSeq" id="WP_132244749.1">
    <property type="nucleotide sequence ID" value="NZ_SLZU01000006.1"/>
</dbReference>
<sequence length="128" mass="12999">MSAQTLAIIYAALAALPMAMHIALSLGAPLGRITVGGRFSGRLPCAWRGLALVQAALLLAMGCAVLDRGGVLSTELPDAAFWLALALTLLTALANGITPSRPERMLWGPVTFAMSVAAIGVAAGGFAP</sequence>
<reference evidence="2 3" key="1">
    <citation type="submission" date="2019-03" db="EMBL/GenBank/DDBJ databases">
        <title>Genomic Encyclopedia of Type Strains, Phase IV (KMG-IV): sequencing the most valuable type-strain genomes for metagenomic binning, comparative biology and taxonomic classification.</title>
        <authorList>
            <person name="Goeker M."/>
        </authorList>
    </citation>
    <scope>NUCLEOTIDE SEQUENCE [LARGE SCALE GENOMIC DNA]</scope>
    <source>
        <strain evidence="2 3">DSM 104836</strain>
    </source>
</reference>
<accession>A0A4R3JDN7</accession>